<accession>A0AA88PDZ6</accession>
<gene>
    <name evidence="1" type="ORF">Q8A67_018211</name>
</gene>
<evidence type="ECO:0000313" key="1">
    <source>
        <dbReference type="EMBL" id="KAK2880943.1"/>
    </source>
</evidence>
<reference evidence="1" key="1">
    <citation type="submission" date="2023-08" db="EMBL/GenBank/DDBJ databases">
        <title>Chromosome-level Genome Assembly of mud carp (Cirrhinus molitorella).</title>
        <authorList>
            <person name="Liu H."/>
        </authorList>
    </citation>
    <scope>NUCLEOTIDE SEQUENCE</scope>
    <source>
        <strain evidence="1">Prfri</strain>
        <tissue evidence="1">Muscle</tissue>
    </source>
</reference>
<proteinExistence type="predicted"/>
<keyword evidence="2" id="KW-1185">Reference proteome</keyword>
<sequence>MVYLCPTRHLRQLKSCIHQRMLQLLSPGVRLRIRDARASDRVHPLTRRQDEITPVQYQWDDLLLRQRICLAPSPAADIGTEARDIFVACLPAWCSWGNRERRL</sequence>
<dbReference type="AlphaFoldDB" id="A0AA88PDZ6"/>
<dbReference type="EMBL" id="JAUYZG010000018">
    <property type="protein sequence ID" value="KAK2880943.1"/>
    <property type="molecule type" value="Genomic_DNA"/>
</dbReference>
<name>A0AA88PDZ6_9TELE</name>
<evidence type="ECO:0000313" key="2">
    <source>
        <dbReference type="Proteomes" id="UP001187343"/>
    </source>
</evidence>
<dbReference type="Proteomes" id="UP001187343">
    <property type="component" value="Unassembled WGS sequence"/>
</dbReference>
<comment type="caution">
    <text evidence="1">The sequence shown here is derived from an EMBL/GenBank/DDBJ whole genome shotgun (WGS) entry which is preliminary data.</text>
</comment>
<protein>
    <submittedName>
        <fullName evidence="1">Uncharacterized protein</fullName>
    </submittedName>
</protein>
<organism evidence="1 2">
    <name type="scientific">Cirrhinus molitorella</name>
    <name type="common">mud carp</name>
    <dbReference type="NCBI Taxonomy" id="172907"/>
    <lineage>
        <taxon>Eukaryota</taxon>
        <taxon>Metazoa</taxon>
        <taxon>Chordata</taxon>
        <taxon>Craniata</taxon>
        <taxon>Vertebrata</taxon>
        <taxon>Euteleostomi</taxon>
        <taxon>Actinopterygii</taxon>
        <taxon>Neopterygii</taxon>
        <taxon>Teleostei</taxon>
        <taxon>Ostariophysi</taxon>
        <taxon>Cypriniformes</taxon>
        <taxon>Cyprinidae</taxon>
        <taxon>Labeoninae</taxon>
        <taxon>Labeonini</taxon>
        <taxon>Cirrhinus</taxon>
    </lineage>
</organism>